<comment type="similarity">
    <text evidence="1">Belongs to the AATF family.</text>
</comment>
<feature type="compositionally biased region" description="Basic residues" evidence="2">
    <location>
        <begin position="74"/>
        <end position="84"/>
    </location>
</feature>
<evidence type="ECO:0000259" key="4">
    <source>
        <dbReference type="Pfam" id="PF13339"/>
    </source>
</evidence>
<dbReference type="InterPro" id="IPR025160">
    <property type="entry name" value="AATF"/>
</dbReference>
<protein>
    <recommendedName>
        <fullName evidence="7">AATF leucine zipper-containing domain-containing protein</fullName>
    </recommendedName>
</protein>
<organism evidence="5 6">
    <name type="scientific">Plasmodium vivax (strain Brazil I)</name>
    <dbReference type="NCBI Taxonomy" id="1033975"/>
    <lineage>
        <taxon>Eukaryota</taxon>
        <taxon>Sar</taxon>
        <taxon>Alveolata</taxon>
        <taxon>Apicomplexa</taxon>
        <taxon>Aconoidasida</taxon>
        <taxon>Haemosporida</taxon>
        <taxon>Plasmodiidae</taxon>
        <taxon>Plasmodium</taxon>
        <taxon>Plasmodium (Plasmodium)</taxon>
    </lineage>
</organism>
<dbReference type="GO" id="GO:0005730">
    <property type="term" value="C:nucleolus"/>
    <property type="evidence" value="ECO:0007669"/>
    <property type="project" value="TreeGrafter"/>
</dbReference>
<reference evidence="5 6" key="1">
    <citation type="submission" date="2011-08" db="EMBL/GenBank/DDBJ databases">
        <title>The Genome Sequence of Plasmodium vivax Brazil I.</title>
        <authorList>
            <consortium name="The Broad Institute Genome Sequencing Platform"/>
            <consortium name="The Broad Institute Genome Sequencing Center for Infectious Disease"/>
            <person name="Neafsey D."/>
            <person name="Carlton J."/>
            <person name="Barnwell J."/>
            <person name="Collins W."/>
            <person name="Escalante A."/>
            <person name="Mullikin J."/>
            <person name="Saul A."/>
            <person name="Guigo R."/>
            <person name="Camara F."/>
            <person name="Young S.K."/>
            <person name="Zeng Q."/>
            <person name="Gargeya S."/>
            <person name="Fitzgerald M."/>
            <person name="Haas B."/>
            <person name="Abouelleil A."/>
            <person name="Alvarado L."/>
            <person name="Arachchi H.M."/>
            <person name="Berlin A."/>
            <person name="Brown A."/>
            <person name="Chapman S.B."/>
            <person name="Chen Z."/>
            <person name="Dunbar C."/>
            <person name="Freedman E."/>
            <person name="Gearin G."/>
            <person name="Gellesch M."/>
            <person name="Goldberg J."/>
            <person name="Griggs A."/>
            <person name="Gujja S."/>
            <person name="Heiman D."/>
            <person name="Howarth C."/>
            <person name="Larson L."/>
            <person name="Lui A."/>
            <person name="MacDonald P.J.P."/>
            <person name="Montmayeur A."/>
            <person name="Murphy C."/>
            <person name="Neiman D."/>
            <person name="Pearson M."/>
            <person name="Priest M."/>
            <person name="Roberts A."/>
            <person name="Saif S."/>
            <person name="Shea T."/>
            <person name="Shenoy N."/>
            <person name="Sisk P."/>
            <person name="Stolte C."/>
            <person name="Sykes S."/>
            <person name="Wortman J."/>
            <person name="Nusbaum C."/>
            <person name="Birren B."/>
        </authorList>
    </citation>
    <scope>NUCLEOTIDE SEQUENCE [LARGE SCALE GENOMIC DNA]</scope>
    <source>
        <strain evidence="5 6">Brazil I</strain>
    </source>
</reference>
<gene>
    <name evidence="5" type="ORF">PVBG_00643</name>
</gene>
<dbReference type="InterPro" id="IPR012617">
    <property type="entry name" value="AATF_C"/>
</dbReference>
<evidence type="ECO:0000256" key="2">
    <source>
        <dbReference type="SAM" id="MobiDB-lite"/>
    </source>
</evidence>
<dbReference type="AlphaFoldDB" id="A0A0J9VBN0"/>
<evidence type="ECO:0008006" key="7">
    <source>
        <dbReference type="Google" id="ProtNLM"/>
    </source>
</evidence>
<dbReference type="Pfam" id="PF13339">
    <property type="entry name" value="AATF-Che1"/>
    <property type="match status" value="1"/>
</dbReference>
<evidence type="ECO:0000259" key="3">
    <source>
        <dbReference type="Pfam" id="PF08164"/>
    </source>
</evidence>
<feature type="domain" description="AATF leucine zipper-containing" evidence="4">
    <location>
        <begin position="112"/>
        <end position="191"/>
    </location>
</feature>
<dbReference type="OrthoDB" id="372499at2759"/>
<feature type="region of interest" description="Disordered" evidence="2">
    <location>
        <begin position="1"/>
        <end position="61"/>
    </location>
</feature>
<accession>A0A0J9VBN0</accession>
<dbReference type="PANTHER" id="PTHR15565">
    <property type="entry name" value="AATF PROTEIN APOPTOSIS ANTAGONIZING TRANSCRIPTION FACTOR"/>
    <property type="match status" value="1"/>
</dbReference>
<dbReference type="Proteomes" id="UP000053327">
    <property type="component" value="Unassembled WGS sequence"/>
</dbReference>
<evidence type="ECO:0000313" key="6">
    <source>
        <dbReference type="Proteomes" id="UP000053327"/>
    </source>
</evidence>
<dbReference type="Pfam" id="PF08164">
    <property type="entry name" value="TRAUB"/>
    <property type="match status" value="1"/>
</dbReference>
<feature type="compositionally biased region" description="Acidic residues" evidence="2">
    <location>
        <begin position="89"/>
        <end position="98"/>
    </location>
</feature>
<evidence type="ECO:0000256" key="1">
    <source>
        <dbReference type="ARBA" id="ARBA00008966"/>
    </source>
</evidence>
<dbReference type="InterPro" id="IPR039223">
    <property type="entry name" value="AATF/Bfr2"/>
</dbReference>
<feature type="region of interest" description="Disordered" evidence="2">
    <location>
        <begin position="74"/>
        <end position="102"/>
    </location>
</feature>
<proteinExistence type="inferred from homology"/>
<dbReference type="EMBL" id="KQ234875">
    <property type="protein sequence ID" value="KMZ83563.1"/>
    <property type="molecule type" value="Genomic_DNA"/>
</dbReference>
<feature type="domain" description="Apoptosis-antagonizing transcription factor C-terminal" evidence="3">
    <location>
        <begin position="350"/>
        <end position="415"/>
    </location>
</feature>
<name>A0A0J9VBN0_PLAV1</name>
<evidence type="ECO:0000313" key="5">
    <source>
        <dbReference type="EMBL" id="KMZ83563.1"/>
    </source>
</evidence>
<feature type="compositionally biased region" description="Basic residues" evidence="2">
    <location>
        <begin position="20"/>
        <end position="54"/>
    </location>
</feature>
<dbReference type="PANTHER" id="PTHR15565:SF0">
    <property type="entry name" value="PROTEIN AATF"/>
    <property type="match status" value="1"/>
</dbReference>
<sequence length="439" mass="51093">MALEQKKAKSLALKQNDASKKKKKLGSAKKVKKNNGAKLKKGSLLKKKKKKKRENKKEKDKLDELYKLEIKNYKKKGRGRKKHHAGSEQEVDSSDDNSDLLNNDYSDVEEIANQVKEQVSLYKFLLRTRILTQKVLCLSNKLPLLPFVAYNEKLADKEKKNKNGDVESAKNCTNVNDSLSDVQLDEEKLKNDIGELLTVLHNLLKNKFIKVDIPVNKNAYNEVNIICDEEDKPFFENRTKLYEQHTTESEKKLFSLIDTWFKYSKKMCLNFFDIMHKVTKISSVKSLKTYEQPISSQISQVMFDLPALIQSSCPQTINYHVVGKELYERLYGDDSNFSLNQYIYDDEAYYKKFLLNAIQNLKDNQEDSELLKSQREIYKIKKKYESKHVNKGKITSFDPIPKLVNFMLPEPRDSRIESTYDYMDNPELVDVLLSSLFQS</sequence>